<dbReference type="EMBL" id="CP027845">
    <property type="protein sequence ID" value="AVP87223.1"/>
    <property type="molecule type" value="Genomic_DNA"/>
</dbReference>
<keyword evidence="2" id="KW-1185">Reference proteome</keyword>
<dbReference type="Proteomes" id="UP000241762">
    <property type="component" value="Chromosome"/>
</dbReference>
<protein>
    <submittedName>
        <fullName evidence="1">Uncharacterized protein</fullName>
    </submittedName>
</protein>
<proteinExistence type="predicted"/>
<dbReference type="KEGG" id="ptc:phytr_2670"/>
<accession>A0A2P1P7H5</accession>
<sequence>MPYDYAIENGQTEIAGMIKEYQDKQKFIDAAKTDTIPT</sequence>
<organism evidence="1 2">
    <name type="scientific">Candidatus Phycorickettsia trachydisci</name>
    <dbReference type="NCBI Taxonomy" id="2115978"/>
    <lineage>
        <taxon>Bacteria</taxon>
        <taxon>Pseudomonadati</taxon>
        <taxon>Pseudomonadota</taxon>
        <taxon>Alphaproteobacteria</taxon>
        <taxon>Rickettsiales</taxon>
        <taxon>Rickettsiaceae</taxon>
        <taxon>Candidatus Phycorickettsia</taxon>
    </lineage>
</organism>
<evidence type="ECO:0000313" key="1">
    <source>
        <dbReference type="EMBL" id="AVP87223.1"/>
    </source>
</evidence>
<name>A0A2P1P7H5_9RICK</name>
<dbReference type="AlphaFoldDB" id="A0A2P1P7H5"/>
<evidence type="ECO:0000313" key="2">
    <source>
        <dbReference type="Proteomes" id="UP000241762"/>
    </source>
</evidence>
<reference evidence="1 2" key="1">
    <citation type="submission" date="2018-03" db="EMBL/GenBank/DDBJ databases">
        <title>A gene transfer event suggests a long-term partnership between eustigmatophyte algae and a novel lineage of endosymbiotic bacteria.</title>
        <authorList>
            <person name="Yurchenko T."/>
            <person name="Sevcikova T."/>
            <person name="Pribyl P."/>
            <person name="El Karkouri K."/>
            <person name="Klimes V."/>
            <person name="Amaral R."/>
            <person name="Zbrankova V."/>
            <person name="Kim E."/>
            <person name="Raoult D."/>
            <person name="Santos L.M.A."/>
            <person name="Elias M."/>
        </authorList>
    </citation>
    <scope>NUCLEOTIDE SEQUENCE [LARGE SCALE GENOMIC DNA]</scope>
    <source>
        <strain evidence="1">CCALA 838</strain>
    </source>
</reference>
<gene>
    <name evidence="1" type="ORF">phytr_2670</name>
</gene>